<dbReference type="Pfam" id="PF14616">
    <property type="entry name" value="Rua1_C"/>
    <property type="match status" value="1"/>
</dbReference>
<accession>A0A8H6L616</accession>
<feature type="region of interest" description="Disordered" evidence="1">
    <location>
        <begin position="308"/>
        <end position="345"/>
    </location>
</feature>
<dbReference type="OrthoDB" id="5595379at2759"/>
<evidence type="ECO:0000313" key="4">
    <source>
        <dbReference type="Proteomes" id="UP000578531"/>
    </source>
</evidence>
<reference evidence="3 4" key="1">
    <citation type="journal article" date="2020" name="Genomics">
        <title>Complete, high-quality genomes from long-read metagenomic sequencing of two wolf lichen thalli reveals enigmatic genome architecture.</title>
        <authorList>
            <person name="McKenzie S.K."/>
            <person name="Walston R.F."/>
            <person name="Allen J.L."/>
        </authorList>
    </citation>
    <scope>NUCLEOTIDE SEQUENCE [LARGE SCALE GENOMIC DNA]</scope>
    <source>
        <strain evidence="3">WasteWater2</strain>
    </source>
</reference>
<evidence type="ECO:0000259" key="2">
    <source>
        <dbReference type="Pfam" id="PF14616"/>
    </source>
</evidence>
<keyword evidence="4" id="KW-1185">Reference proteome</keyword>
<feature type="domain" description="Transcription regulator Rua1 C-terminal" evidence="2">
    <location>
        <begin position="354"/>
        <end position="467"/>
    </location>
</feature>
<evidence type="ECO:0000256" key="1">
    <source>
        <dbReference type="SAM" id="MobiDB-lite"/>
    </source>
</evidence>
<dbReference type="PANTHER" id="PTHR28125">
    <property type="entry name" value="MEIOTIC EXPRESSION UP-REGULATED PROTEIN 26"/>
    <property type="match status" value="1"/>
</dbReference>
<evidence type="ECO:0000313" key="3">
    <source>
        <dbReference type="EMBL" id="KAF6236979.1"/>
    </source>
</evidence>
<gene>
    <name evidence="3" type="ORF">HO173_004858</name>
</gene>
<dbReference type="GeneID" id="59286522"/>
<sequence>MAEHPERPLHVRAETYGGWHTQLPDDSIFESTFGQISCSQGHDQSAEDCNIRQQDAVGCSMSNNLKLPMPTHFRHPMRKLQSPWSDGYDFSSIESAHVGFGSDLEPTELEASHSAVNNSHSEAFKHQLALDQVEPSGFYLRSPISDLSAATKTSFPGFNTANFESYFGFDASTASAYGNFPAASSPSVADSSPRAHFRISPHAGSSRGRSRSDGLLAVSRAEYQSHLINSTVNMLAPASHSSQPSDSPELTPGMAENAVDSFSQSPSTTFSDLDFDSRSFDHAMALAEASYSAQISEDTPSHALQAKFHPAKQPKSSPCRHRESSPPDLFAPLNITPVTPPRSEKVRHQSLRFPNDLYTPLYVRNHGIKREGWCGICRPGRWLVLKNSAFWYDKSFIHGISAASGRRFEEPVEVRRTTGKVNGQGEGKGVGQGDGWEGLCGTCGVWTTLGGGRRGGVPWFRHAYKCHTHPKVQDMPKRRRESKGERVSTTMTSRPVGSGGGDDGADGDAKEIL</sequence>
<dbReference type="PANTHER" id="PTHR28125:SF3">
    <property type="entry name" value="TRANSCRIPTION REGULATOR RUA1 C-TERMINAL DOMAIN-CONTAINING PROTEIN"/>
    <property type="match status" value="1"/>
</dbReference>
<organism evidence="3 4">
    <name type="scientific">Letharia columbiana</name>
    <dbReference type="NCBI Taxonomy" id="112416"/>
    <lineage>
        <taxon>Eukaryota</taxon>
        <taxon>Fungi</taxon>
        <taxon>Dikarya</taxon>
        <taxon>Ascomycota</taxon>
        <taxon>Pezizomycotina</taxon>
        <taxon>Lecanoromycetes</taxon>
        <taxon>OSLEUM clade</taxon>
        <taxon>Lecanoromycetidae</taxon>
        <taxon>Lecanorales</taxon>
        <taxon>Lecanorineae</taxon>
        <taxon>Parmeliaceae</taxon>
        <taxon>Letharia</taxon>
    </lineage>
</organism>
<comment type="caution">
    <text evidence="3">The sequence shown here is derived from an EMBL/GenBank/DDBJ whole genome shotgun (WGS) entry which is preliminary data.</text>
</comment>
<protein>
    <recommendedName>
        <fullName evidence="2">Transcription regulator Rua1 C-terminal domain-containing protein</fullName>
    </recommendedName>
</protein>
<feature type="region of interest" description="Disordered" evidence="1">
    <location>
        <begin position="182"/>
        <end position="212"/>
    </location>
</feature>
<dbReference type="EMBL" id="JACCJC010000016">
    <property type="protein sequence ID" value="KAF6236979.1"/>
    <property type="molecule type" value="Genomic_DNA"/>
</dbReference>
<dbReference type="Proteomes" id="UP000578531">
    <property type="component" value="Unassembled WGS sequence"/>
</dbReference>
<feature type="compositionally biased region" description="Low complexity" evidence="1">
    <location>
        <begin position="182"/>
        <end position="192"/>
    </location>
</feature>
<feature type="compositionally biased region" description="Polar residues" evidence="1">
    <location>
        <begin position="235"/>
        <end position="248"/>
    </location>
</feature>
<dbReference type="InterPro" id="IPR028012">
    <property type="entry name" value="Rua1_C"/>
</dbReference>
<feature type="region of interest" description="Disordered" evidence="1">
    <location>
        <begin position="470"/>
        <end position="513"/>
    </location>
</feature>
<feature type="region of interest" description="Disordered" evidence="1">
    <location>
        <begin position="235"/>
        <end position="267"/>
    </location>
</feature>
<feature type="compositionally biased region" description="Basic and acidic residues" evidence="1">
    <location>
        <begin position="471"/>
        <end position="486"/>
    </location>
</feature>
<dbReference type="RefSeq" id="XP_037166311.1">
    <property type="nucleotide sequence ID" value="XM_037306776.1"/>
</dbReference>
<dbReference type="AlphaFoldDB" id="A0A8H6L616"/>
<proteinExistence type="predicted"/>
<name>A0A8H6L616_9LECA</name>